<evidence type="ECO:0000313" key="4">
    <source>
        <dbReference type="Proteomes" id="UP000800038"/>
    </source>
</evidence>
<gene>
    <name evidence="3" type="ORF">EJ02DRAFT_458575</name>
</gene>
<dbReference type="Gene3D" id="2.60.200.20">
    <property type="match status" value="1"/>
</dbReference>
<dbReference type="OrthoDB" id="4096268at2759"/>
<dbReference type="GO" id="GO:0005737">
    <property type="term" value="C:cytoplasm"/>
    <property type="evidence" value="ECO:0007669"/>
    <property type="project" value="TreeGrafter"/>
</dbReference>
<feature type="compositionally biased region" description="Acidic residues" evidence="1">
    <location>
        <begin position="168"/>
        <end position="182"/>
    </location>
</feature>
<feature type="compositionally biased region" description="Polar residues" evidence="1">
    <location>
        <begin position="398"/>
        <end position="412"/>
    </location>
</feature>
<dbReference type="EMBL" id="ML976131">
    <property type="protein sequence ID" value="KAF1937622.1"/>
    <property type="molecule type" value="Genomic_DNA"/>
</dbReference>
<dbReference type="AlphaFoldDB" id="A0A6A5SCF0"/>
<sequence>MVDVFRIVLRDAKHFDTYETREFDLPLNATFPIGRASGNATKRELMAAPHNAYINSPVISREHAVLSANTNSGTPEVYVSDCGSMHGSTLNGRKLLPNTPEKLSYGDVLQFGSDVNRNEEFFVARTYTFESRLTRPFSMGFTVPDAESEEDVLEHRGSQLDPLVIGDSESEPPSESDNDEGDHADVTMMIDEGFQQDEPEKSPSPLAEQYPESALRSTILEDDYSDAEGGALMDPMDSEHEEEVHVLDFDSEAESMGSSERSYESEPEVPDSEDEDMEEPANHNSSLPSTVPEVKSSVATSVPPTGSPTVRPRDLFTFSYEGTQAPELPRLGIFAQNYDSNSFADSISTGTVKPSSLHNQQPPAPPLPPRLSAPKSTLWSNSGFESFGQQDDHPSWYSGENSCMPSQPNYRGTNFGDRPSLFSPAPPPAQEPRESRPSDFIFSATPVCSVHQADRLQTPPLMPTGDVEVITPPMPGRRTKVTIEEIVEEVVEEQPPTPTSVNSMKRKADVLEEISGASGINDESVVAEDSNAIAEQVFNAQVVADLMAAQNAVAEVVAAQTAIIAQRPKKVPRSIISKVLGKAAYPLLGATGAVVSFALLSTLPDTFFV</sequence>
<name>A0A6A5SCF0_9PLEO</name>
<dbReference type="SUPFAM" id="SSF49879">
    <property type="entry name" value="SMAD/FHA domain"/>
    <property type="match status" value="1"/>
</dbReference>
<dbReference type="PROSITE" id="PS50006">
    <property type="entry name" value="FHA_DOMAIN"/>
    <property type="match status" value="1"/>
</dbReference>
<reference evidence="3" key="1">
    <citation type="journal article" date="2020" name="Stud. Mycol.">
        <title>101 Dothideomycetes genomes: a test case for predicting lifestyles and emergence of pathogens.</title>
        <authorList>
            <person name="Haridas S."/>
            <person name="Albert R."/>
            <person name="Binder M."/>
            <person name="Bloem J."/>
            <person name="Labutti K."/>
            <person name="Salamov A."/>
            <person name="Andreopoulos B."/>
            <person name="Baker S."/>
            <person name="Barry K."/>
            <person name="Bills G."/>
            <person name="Bluhm B."/>
            <person name="Cannon C."/>
            <person name="Castanera R."/>
            <person name="Culley D."/>
            <person name="Daum C."/>
            <person name="Ezra D."/>
            <person name="Gonzalez J."/>
            <person name="Henrissat B."/>
            <person name="Kuo A."/>
            <person name="Liang C."/>
            <person name="Lipzen A."/>
            <person name="Lutzoni F."/>
            <person name="Magnuson J."/>
            <person name="Mondo S."/>
            <person name="Nolan M."/>
            <person name="Ohm R."/>
            <person name="Pangilinan J."/>
            <person name="Park H.-J."/>
            <person name="Ramirez L."/>
            <person name="Alfaro M."/>
            <person name="Sun H."/>
            <person name="Tritt A."/>
            <person name="Yoshinaga Y."/>
            <person name="Zwiers L.-H."/>
            <person name="Turgeon B."/>
            <person name="Goodwin S."/>
            <person name="Spatafora J."/>
            <person name="Crous P."/>
            <person name="Grigoriev I."/>
        </authorList>
    </citation>
    <scope>NUCLEOTIDE SEQUENCE</scope>
    <source>
        <strain evidence="3">CBS 161.51</strain>
    </source>
</reference>
<dbReference type="SMART" id="SM00240">
    <property type="entry name" value="FHA"/>
    <property type="match status" value="1"/>
</dbReference>
<protein>
    <recommendedName>
        <fullName evidence="2">FHA domain-containing protein</fullName>
    </recommendedName>
</protein>
<accession>A0A6A5SCF0</accession>
<dbReference type="PANTHER" id="PTHR15715:SF37">
    <property type="entry name" value="LD47843P"/>
    <property type="match status" value="1"/>
</dbReference>
<organism evidence="3 4">
    <name type="scientific">Clathrospora elynae</name>
    <dbReference type="NCBI Taxonomy" id="706981"/>
    <lineage>
        <taxon>Eukaryota</taxon>
        <taxon>Fungi</taxon>
        <taxon>Dikarya</taxon>
        <taxon>Ascomycota</taxon>
        <taxon>Pezizomycotina</taxon>
        <taxon>Dothideomycetes</taxon>
        <taxon>Pleosporomycetidae</taxon>
        <taxon>Pleosporales</taxon>
        <taxon>Diademaceae</taxon>
        <taxon>Clathrospora</taxon>
    </lineage>
</organism>
<feature type="region of interest" description="Disordered" evidence="1">
    <location>
        <begin position="456"/>
        <end position="475"/>
    </location>
</feature>
<feature type="compositionally biased region" description="Polar residues" evidence="1">
    <location>
        <begin position="375"/>
        <end position="389"/>
    </location>
</feature>
<feature type="region of interest" description="Disordered" evidence="1">
    <location>
        <begin position="251"/>
        <end position="313"/>
    </location>
</feature>
<evidence type="ECO:0000259" key="2">
    <source>
        <dbReference type="PROSITE" id="PS50006"/>
    </source>
</evidence>
<dbReference type="InterPro" id="IPR008984">
    <property type="entry name" value="SMAD_FHA_dom_sf"/>
</dbReference>
<feature type="domain" description="FHA" evidence="2">
    <location>
        <begin position="31"/>
        <end position="95"/>
    </location>
</feature>
<evidence type="ECO:0000256" key="1">
    <source>
        <dbReference type="SAM" id="MobiDB-lite"/>
    </source>
</evidence>
<feature type="region of interest" description="Disordered" evidence="1">
    <location>
        <begin position="145"/>
        <end position="183"/>
    </location>
</feature>
<dbReference type="Proteomes" id="UP000800038">
    <property type="component" value="Unassembled WGS sequence"/>
</dbReference>
<feature type="compositionally biased region" description="Polar residues" evidence="1">
    <location>
        <begin position="297"/>
        <end position="308"/>
    </location>
</feature>
<dbReference type="InterPro" id="IPR051176">
    <property type="entry name" value="Cent_Immune-Sig_Mod"/>
</dbReference>
<evidence type="ECO:0000313" key="3">
    <source>
        <dbReference type="EMBL" id="KAF1937622.1"/>
    </source>
</evidence>
<feature type="region of interest" description="Disordered" evidence="1">
    <location>
        <begin position="345"/>
        <end position="435"/>
    </location>
</feature>
<proteinExistence type="predicted"/>
<dbReference type="PANTHER" id="PTHR15715">
    <property type="entry name" value="CENTROSOMAL PROTEIN OF 170 KDA"/>
    <property type="match status" value="1"/>
</dbReference>
<feature type="compositionally biased region" description="Pro residues" evidence="1">
    <location>
        <begin position="362"/>
        <end position="371"/>
    </location>
</feature>
<feature type="compositionally biased region" description="Polar residues" evidence="1">
    <location>
        <begin position="345"/>
        <end position="361"/>
    </location>
</feature>
<dbReference type="Pfam" id="PF00498">
    <property type="entry name" value="FHA"/>
    <property type="match status" value="1"/>
</dbReference>
<keyword evidence="4" id="KW-1185">Reference proteome</keyword>
<dbReference type="InterPro" id="IPR000253">
    <property type="entry name" value="FHA_dom"/>
</dbReference>
<feature type="compositionally biased region" description="Acidic residues" evidence="1">
    <location>
        <begin position="265"/>
        <end position="279"/>
    </location>
</feature>